<dbReference type="SUPFAM" id="SSF52540">
    <property type="entry name" value="P-loop containing nucleoside triphosphate hydrolases"/>
    <property type="match status" value="1"/>
</dbReference>
<accession>A0A8H6APT5</accession>
<dbReference type="PROSITE" id="PS50837">
    <property type="entry name" value="NACHT"/>
    <property type="match status" value="1"/>
</dbReference>
<gene>
    <name evidence="3" type="ORF">Bfra_007935</name>
</gene>
<dbReference type="InterPro" id="IPR056884">
    <property type="entry name" value="NPHP3-like_N"/>
</dbReference>
<dbReference type="Pfam" id="PF24883">
    <property type="entry name" value="NPHP3_N"/>
    <property type="match status" value="1"/>
</dbReference>
<evidence type="ECO:0000256" key="1">
    <source>
        <dbReference type="ARBA" id="ARBA00022737"/>
    </source>
</evidence>
<dbReference type="InterPro" id="IPR054471">
    <property type="entry name" value="GPIID_WHD"/>
</dbReference>
<dbReference type="EMBL" id="JABFCT010000012">
    <property type="protein sequence ID" value="KAF5871419.1"/>
    <property type="molecule type" value="Genomic_DNA"/>
</dbReference>
<dbReference type="InterPro" id="IPR036770">
    <property type="entry name" value="Ankyrin_rpt-contain_sf"/>
</dbReference>
<dbReference type="RefSeq" id="XP_037190366.1">
    <property type="nucleotide sequence ID" value="XM_037338303.1"/>
</dbReference>
<dbReference type="InterPro" id="IPR056125">
    <property type="entry name" value="DUF7708"/>
</dbReference>
<organism evidence="3 4">
    <name type="scientific">Botrytis fragariae</name>
    <dbReference type="NCBI Taxonomy" id="1964551"/>
    <lineage>
        <taxon>Eukaryota</taxon>
        <taxon>Fungi</taxon>
        <taxon>Dikarya</taxon>
        <taxon>Ascomycota</taxon>
        <taxon>Pezizomycotina</taxon>
        <taxon>Leotiomycetes</taxon>
        <taxon>Helotiales</taxon>
        <taxon>Sclerotiniaceae</taxon>
        <taxon>Botrytis</taxon>
    </lineage>
</organism>
<sequence>MAAPVVASANAHDPWLIAKNRFIDQLDPAERALFNEATPENLYYKSSNIQKADQRNSKTRAILKSLEPLTKSIQDYGAAMDTVTNIAPLYLAPIWGSIRVILVLASSHGKFYDRIIDTFARVGDILPRLREYQAIFDQEKHPKFTQTLSAAYLDIIVLCSNFKNILTGQKSSFIKRLRSPLSTSLGAQLDNAVQTFREHRKAVESEAKMCHYIEAKESRELELRERMRSKEQERRDRLRRIISQMATVDCRNKHRRLQKVRYHGTGSWLAGMADFSNWKTQQKSSVMSCYGIPGSGKSVLVSSLIDGSKMVFPADTAISYYYCDYADKRTLSPSGIFSFISQKLFRDMNEIPEALIAIIEAEYTDEATSLSLDQTVALLIKAIDELSSVAIFIDGLDELPESDRKLTFSILKKILNEATSPVKLFISSREDVTYLFQSLSGLTTFKVHLQTNSISPDIEAYIRHAIDELITSGDLVLGDLALKKDIFNVLRDGAKGMFLWAQFQLEELCRMETDATIVKALQNLPRNLEETYDRLLGRIIEIERREFVKRMFDWIICSCRPLHMDELREAIAFTVGDKSWDATKIPNDLRRLIRACGNLIVIDEDTLEVHLAHYTVEQYILHSQNSELAYFHTTREASNRALGVTCVTYLSFTDLEAQVTVYHNTISPNMTLLQDAVTTQSLIPRASQSSNLPVKVAKAALNFRKFSENNKSNINYSHYIQNRKHGMTDQQLVDKYRLIAYLKENWLSHTKDFTEEIGSEIRELFKSLLFNKQLTFSVKPWDKFSSGDCAKIAQLCWALAEKHLPLLNEVLANDQRTSDYISEACLLFWNSIEYHEMDERRRVIDLSNQSLEILENRSLEGVSSKTDCLFWLYSQMIIACQQGNSEILRLCVKFIDETSLLAFPGLGTQCKQSLTLKSLVFAHLSLEASIHGHLYLVQKLQTDFRSRLWAAYEFEGSYFNPLERAIMLPYDEITDYLIIRDCPVSNGAKLNALETHNIKAIVESGDSTTLERLVKFLRKHEYDVDICNSRPSYFGTYDEEYRYEIWRYKLDAIKTAASLGLCDSLHIILSWEPLNSETDFFAERHGAFLTAIACSRLKIIKYLLLVDHYKDQRYWLQPAAPEMYGLTQDFQHMSLVEYAVENREISEKFKVSVLNAVSFAEDSGSVSRITSSEKSDWSLIHAITEGKTEAVIRLGGRKNFDSRYSARNLPKIPLVIDDYLWPGCQSDPWHKEATPLVWAVIYNRPQVVEVLLSQGISYKGLNTLEVAATCAVIMDSVEIFSLLEEVRISDYDLTIVAWGCRSNFFAKGDLIDRALARGKHHQQKYHPKVARYIDSWVLWHWRGKSPDSTEILRENLKRATPEERNEVSIENRFELPASNEVMSIIPSKRIHYLSEPGSSRMRNFSFYLEDPYAFSRDVVRQSSFQDEPGYTKTSDGVSIMSEYSHI</sequence>
<dbReference type="Proteomes" id="UP000531561">
    <property type="component" value="Unassembled WGS sequence"/>
</dbReference>
<dbReference type="Gene3D" id="1.25.40.20">
    <property type="entry name" value="Ankyrin repeat-containing domain"/>
    <property type="match status" value="1"/>
</dbReference>
<protein>
    <submittedName>
        <fullName evidence="3">Putative nacht domain protein</fullName>
    </submittedName>
</protein>
<feature type="domain" description="NACHT" evidence="2">
    <location>
        <begin position="285"/>
        <end position="431"/>
    </location>
</feature>
<proteinExistence type="predicted"/>
<dbReference type="GeneID" id="59261995"/>
<evidence type="ECO:0000259" key="2">
    <source>
        <dbReference type="PROSITE" id="PS50837"/>
    </source>
</evidence>
<dbReference type="InterPro" id="IPR027417">
    <property type="entry name" value="P-loop_NTPase"/>
</dbReference>
<evidence type="ECO:0000313" key="4">
    <source>
        <dbReference type="Proteomes" id="UP000531561"/>
    </source>
</evidence>
<dbReference type="InterPro" id="IPR007111">
    <property type="entry name" value="NACHT_NTPase"/>
</dbReference>
<keyword evidence="4" id="KW-1185">Reference proteome</keyword>
<dbReference type="Pfam" id="PF22939">
    <property type="entry name" value="WHD_GPIID"/>
    <property type="match status" value="1"/>
</dbReference>
<evidence type="ECO:0000313" key="3">
    <source>
        <dbReference type="EMBL" id="KAF5871419.1"/>
    </source>
</evidence>
<reference evidence="3 4" key="1">
    <citation type="journal article" date="2020" name="Phytopathology">
        <title>A high-quality genome resource of Botrytis fragariae, a new and rapidly spreading fungal pathogen causing strawberry gray mold in the U.S.A.</title>
        <authorList>
            <person name="Wu Y."/>
            <person name="Saski C.A."/>
            <person name="Schnabel G."/>
            <person name="Xiao S."/>
            <person name="Hu M."/>
        </authorList>
    </citation>
    <scope>NUCLEOTIDE SEQUENCE [LARGE SCALE GENOMIC DNA]</scope>
    <source>
        <strain evidence="3 4">BVB16</strain>
    </source>
</reference>
<dbReference type="OrthoDB" id="7464126at2759"/>
<dbReference type="PANTHER" id="PTHR10039">
    <property type="entry name" value="AMELOGENIN"/>
    <property type="match status" value="1"/>
</dbReference>
<name>A0A8H6APT5_9HELO</name>
<dbReference type="Pfam" id="PF24809">
    <property type="entry name" value="DUF7708"/>
    <property type="match status" value="1"/>
</dbReference>
<comment type="caution">
    <text evidence="3">The sequence shown here is derived from an EMBL/GenBank/DDBJ whole genome shotgun (WGS) entry which is preliminary data.</text>
</comment>
<keyword evidence="1" id="KW-0677">Repeat</keyword>
<dbReference type="SUPFAM" id="SSF48403">
    <property type="entry name" value="Ankyrin repeat"/>
    <property type="match status" value="1"/>
</dbReference>
<dbReference type="Gene3D" id="3.40.50.300">
    <property type="entry name" value="P-loop containing nucleotide triphosphate hydrolases"/>
    <property type="match status" value="1"/>
</dbReference>
<dbReference type="PANTHER" id="PTHR10039:SF10">
    <property type="entry name" value="NACHT DOMAIN-CONTAINING PROTEIN"/>
    <property type="match status" value="1"/>
</dbReference>